<dbReference type="AlphaFoldDB" id="A0A2T9X379"/>
<evidence type="ECO:0000256" key="6">
    <source>
        <dbReference type="ARBA" id="ARBA00022801"/>
    </source>
</evidence>
<evidence type="ECO:0000256" key="2">
    <source>
        <dbReference type="ARBA" id="ARBA00010136"/>
    </source>
</evidence>
<dbReference type="InterPro" id="IPR001930">
    <property type="entry name" value="Peptidase_M1"/>
</dbReference>
<evidence type="ECO:0000313" key="11">
    <source>
        <dbReference type="EMBL" id="PVU74529.1"/>
    </source>
</evidence>
<accession>A0A2T9X379</accession>
<gene>
    <name evidence="11" type="ORF">DDW13_07020</name>
</gene>
<dbReference type="SMART" id="SM00567">
    <property type="entry name" value="EZ_HEAT"/>
    <property type="match status" value="3"/>
</dbReference>
<dbReference type="GO" id="GO:0005737">
    <property type="term" value="C:cytoplasm"/>
    <property type="evidence" value="ECO:0007669"/>
    <property type="project" value="TreeGrafter"/>
</dbReference>
<protein>
    <submittedName>
        <fullName evidence="11">Peptidase M1</fullName>
    </submittedName>
</protein>
<keyword evidence="4" id="KW-0645">Protease</keyword>
<keyword evidence="7" id="KW-0862">Zinc</keyword>
<dbReference type="PRINTS" id="PR00756">
    <property type="entry name" value="ALADIPTASE"/>
</dbReference>
<dbReference type="GO" id="GO:0070006">
    <property type="term" value="F:metalloaminopeptidase activity"/>
    <property type="evidence" value="ECO:0007669"/>
    <property type="project" value="TreeGrafter"/>
</dbReference>
<dbReference type="InterPro" id="IPR016024">
    <property type="entry name" value="ARM-type_fold"/>
</dbReference>
<dbReference type="InterPro" id="IPR045357">
    <property type="entry name" value="Aminopeptidase_N-like_N"/>
</dbReference>
<comment type="similarity">
    <text evidence="2">Belongs to the peptidase M1 family.</text>
</comment>
<dbReference type="InterPro" id="IPR004155">
    <property type="entry name" value="PBS_lyase_HEAT"/>
</dbReference>
<dbReference type="EMBL" id="QEFD01000206">
    <property type="protein sequence ID" value="PVU74529.1"/>
    <property type="molecule type" value="Genomic_DNA"/>
</dbReference>
<dbReference type="PANTHER" id="PTHR11533">
    <property type="entry name" value="PROTEASE M1 ZINC METALLOPROTEASE"/>
    <property type="match status" value="1"/>
</dbReference>
<feature type="domain" description="Peptidase M1 membrane alanine aminopeptidase" evidence="9">
    <location>
        <begin position="215"/>
        <end position="423"/>
    </location>
</feature>
<dbReference type="GO" id="GO:0006508">
    <property type="term" value="P:proteolysis"/>
    <property type="evidence" value="ECO:0007669"/>
    <property type="project" value="UniProtKB-KW"/>
</dbReference>
<feature type="domain" description="Aminopeptidase N-like N-terminal" evidence="10">
    <location>
        <begin position="27"/>
        <end position="182"/>
    </location>
</feature>
<dbReference type="GO" id="GO:0042277">
    <property type="term" value="F:peptide binding"/>
    <property type="evidence" value="ECO:0007669"/>
    <property type="project" value="TreeGrafter"/>
</dbReference>
<dbReference type="GO" id="GO:0043171">
    <property type="term" value="P:peptide catabolic process"/>
    <property type="evidence" value="ECO:0007669"/>
    <property type="project" value="TreeGrafter"/>
</dbReference>
<dbReference type="Gene3D" id="1.25.10.10">
    <property type="entry name" value="Leucine-rich Repeat Variant"/>
    <property type="match status" value="2"/>
</dbReference>
<dbReference type="SUPFAM" id="SSF48371">
    <property type="entry name" value="ARM repeat"/>
    <property type="match status" value="2"/>
</dbReference>
<dbReference type="InterPro" id="IPR050344">
    <property type="entry name" value="Peptidase_M1_aminopeptidases"/>
</dbReference>
<dbReference type="Gene3D" id="1.10.390.10">
    <property type="entry name" value="Neutral Protease Domain 2"/>
    <property type="match status" value="1"/>
</dbReference>
<dbReference type="Pfam" id="PF01433">
    <property type="entry name" value="Peptidase_M1"/>
    <property type="match status" value="1"/>
</dbReference>
<evidence type="ECO:0000313" key="12">
    <source>
        <dbReference type="Proteomes" id="UP000245638"/>
    </source>
</evidence>
<evidence type="ECO:0000256" key="3">
    <source>
        <dbReference type="ARBA" id="ARBA00022438"/>
    </source>
</evidence>
<evidence type="ECO:0000256" key="7">
    <source>
        <dbReference type="ARBA" id="ARBA00022833"/>
    </source>
</evidence>
<comment type="caution">
    <text evidence="11">The sequence shown here is derived from an EMBL/GenBank/DDBJ whole genome shotgun (WGS) entry which is preliminary data.</text>
</comment>
<keyword evidence="6" id="KW-0378">Hydrolase</keyword>
<evidence type="ECO:0000256" key="5">
    <source>
        <dbReference type="ARBA" id="ARBA00022723"/>
    </source>
</evidence>
<name>A0A2T9X379_9CREN</name>
<evidence type="ECO:0000256" key="8">
    <source>
        <dbReference type="ARBA" id="ARBA00023049"/>
    </source>
</evidence>
<dbReference type="GO" id="GO:0005615">
    <property type="term" value="C:extracellular space"/>
    <property type="evidence" value="ECO:0007669"/>
    <property type="project" value="TreeGrafter"/>
</dbReference>
<dbReference type="GO" id="GO:0016020">
    <property type="term" value="C:membrane"/>
    <property type="evidence" value="ECO:0007669"/>
    <property type="project" value="TreeGrafter"/>
</dbReference>
<dbReference type="GO" id="GO:0008270">
    <property type="term" value="F:zinc ion binding"/>
    <property type="evidence" value="ECO:0007669"/>
    <property type="project" value="InterPro"/>
</dbReference>
<dbReference type="Pfam" id="PF13646">
    <property type="entry name" value="HEAT_2"/>
    <property type="match status" value="2"/>
</dbReference>
<keyword evidence="5" id="KW-0479">Metal-binding</keyword>
<dbReference type="InterPro" id="IPR014782">
    <property type="entry name" value="Peptidase_M1_dom"/>
</dbReference>
<dbReference type="SUPFAM" id="SSF63737">
    <property type="entry name" value="Leukotriene A4 hydrolase N-terminal domain"/>
    <property type="match status" value="1"/>
</dbReference>
<dbReference type="InterPro" id="IPR027268">
    <property type="entry name" value="Peptidase_M4/M1_CTD_sf"/>
</dbReference>
<proteinExistence type="inferred from homology"/>
<dbReference type="Pfam" id="PF17900">
    <property type="entry name" value="Peptidase_M1_N"/>
    <property type="match status" value="1"/>
</dbReference>
<evidence type="ECO:0000256" key="1">
    <source>
        <dbReference type="ARBA" id="ARBA00001947"/>
    </source>
</evidence>
<sequence>MIDRVGKNYILKEHEIHYPENYDFKISHYMYYLEIYPEEGKVKGRAIVKFLGRNLILHARHFQINKVKLDGREANYSYDGEKISIQGEGKEAEIEYETKPILGLIFKKLKDYIEVATTGEVDQARNWIPILDDPRVKTTTEFYIKVRKPYIALSNGRLIDKEEDGDFITFHWLMDKPHSPYLNSIAVGMFSKEEDEWEGVKLENYLPKGYEEFFWNLSSVKKAIEFFSSYTGVKYPYCRYAQVVLFSMNGGMEYITSTHLTWRVIHDKVAEKNYSSENLIAHELAHQWFGDLITTKDWPNIWLNEGFASYFEALYVEHEKGREEFLYNLYNKWKGYEEEKEKYTRPIVCRYYKWGDELFDRHTYNKGALFLHKLRNFLGDETFRKGIKEYLERFKYRSVDTEDFKKVMEEVSGKDLTFLFDQFVYSAFNPLVEVTSIDGGVRIKNEVEVDVKIGKEIRKVKPGESLLSGEYVCVDPNFTSLAEVEDKQGEEALIKESKDEELICRIRAVTSLSRFSDFKAIQALKERLENDFWGVSYESAISLGKIKNDDALNALMLNHENPKVMVGIAKALGEFKFNQKAKNFLLEVMDKAESYHVRAEAIVSLGKIGFTDVKEKIISHFEDESYADVVPSAVIEALSYFGDDESFRFVIDRGFKNEKETIRAAVARNLWRFGDKSREYLYYLVKDPSPIVRGATIKSLEELKMKDLLRAIVDNEDEELRNRSNALRVLYKLGQ</sequence>
<evidence type="ECO:0000259" key="9">
    <source>
        <dbReference type="Pfam" id="PF01433"/>
    </source>
</evidence>
<keyword evidence="3" id="KW-0031">Aminopeptidase</keyword>
<dbReference type="InterPro" id="IPR011989">
    <property type="entry name" value="ARM-like"/>
</dbReference>
<reference evidence="11 12" key="1">
    <citation type="journal article" date="2015" name="Appl. Environ. Microbiol.">
        <title>Nanoarchaeota, Their Sulfolobales Host, and Nanoarchaeota Virus Distribution across Yellowstone National Park Hot Springs.</title>
        <authorList>
            <person name="Munson-McGee J.H."/>
            <person name="Field E.K."/>
            <person name="Bateson M."/>
            <person name="Rooney C."/>
            <person name="Stepanauskas R."/>
            <person name="Young M.J."/>
        </authorList>
    </citation>
    <scope>NUCLEOTIDE SEQUENCE [LARGE SCALE GENOMIC DNA]</scope>
    <source>
        <strain evidence="11">SCGC AC-742_N10</strain>
    </source>
</reference>
<evidence type="ECO:0000256" key="4">
    <source>
        <dbReference type="ARBA" id="ARBA00022670"/>
    </source>
</evidence>
<dbReference type="PANTHER" id="PTHR11533:SF174">
    <property type="entry name" value="PUROMYCIN-SENSITIVE AMINOPEPTIDASE-RELATED"/>
    <property type="match status" value="1"/>
</dbReference>
<dbReference type="InterPro" id="IPR042097">
    <property type="entry name" value="Aminopeptidase_N-like_N_sf"/>
</dbReference>
<evidence type="ECO:0000259" key="10">
    <source>
        <dbReference type="Pfam" id="PF17900"/>
    </source>
</evidence>
<dbReference type="CDD" id="cd09603">
    <property type="entry name" value="M1_APN_like"/>
    <property type="match status" value="1"/>
</dbReference>
<organism evidence="11 12">
    <name type="scientific">Acidianus hospitalis</name>
    <dbReference type="NCBI Taxonomy" id="563177"/>
    <lineage>
        <taxon>Archaea</taxon>
        <taxon>Thermoproteota</taxon>
        <taxon>Thermoprotei</taxon>
        <taxon>Sulfolobales</taxon>
        <taxon>Sulfolobaceae</taxon>
        <taxon>Acidianus</taxon>
    </lineage>
</organism>
<comment type="cofactor">
    <cofactor evidence="1">
        <name>Zn(2+)</name>
        <dbReference type="ChEBI" id="CHEBI:29105"/>
    </cofactor>
</comment>
<dbReference type="SUPFAM" id="SSF55486">
    <property type="entry name" value="Metalloproteases ('zincins'), catalytic domain"/>
    <property type="match status" value="1"/>
</dbReference>
<dbReference type="Gene3D" id="2.60.40.1730">
    <property type="entry name" value="tricorn interacting facor f3 domain"/>
    <property type="match status" value="1"/>
</dbReference>
<keyword evidence="8" id="KW-0482">Metalloprotease</keyword>
<dbReference type="Proteomes" id="UP000245638">
    <property type="component" value="Unassembled WGS sequence"/>
</dbReference>